<dbReference type="AlphaFoldDB" id="A0AAV2HSZ7"/>
<evidence type="ECO:0000313" key="3">
    <source>
        <dbReference type="EMBL" id="CAL1537227.1"/>
    </source>
</evidence>
<proteinExistence type="predicted"/>
<gene>
    <name evidence="3" type="ORF">GSLYS_00011140001</name>
</gene>
<name>A0AAV2HSZ7_LYMST</name>
<keyword evidence="2" id="KW-0732">Signal</keyword>
<dbReference type="Proteomes" id="UP001497497">
    <property type="component" value="Unassembled WGS sequence"/>
</dbReference>
<accession>A0AAV2HSZ7</accession>
<evidence type="ECO:0000256" key="2">
    <source>
        <dbReference type="SAM" id="SignalP"/>
    </source>
</evidence>
<sequence length="516" mass="58119">MSGDPNLILFKLHFVLFILLGLSPGTMLAKLTMTSNSVCKYGLLSNIDEIKVSYHHCNKTSPVDSVQFSIIKDYNAISKILRHTVSSDGKSFNCWIPVLGAFNGATIQVTKYGSKEENEITEYRKFPEISDVTDAKGRLFVNGRELTIQHGHCATEVSEDFVSVIFSCESKATPCMIQLSSSVNNETFGGENVIYYQTQTFPSILVLNVKYAACLLDKEVNHFKCLIAVKRNICRKHTFTFTALSDVDFYSMHSRTSDSVCKSGVLNNIDMIHLTCIVPCCLNIDGEHTMEFALINEKEYKPNPWPLFIDKECIPSNDVCYLNGDNIVFSRKILANKNFNDAYLRCSLNKWEGMQSYHLPKIYDIKDAQGKLFINGKQISLNKQCETEVSNQFLSMIFLCESKATPCLIEISTNNTKEIFNNMAVFNESYTDSSELILTIKFAACRLDKEFHQISCSIKVNIDNTISSVPIWLSIVITSLISVVAFLLGVTTIVLHIKSRLFSGLLGRILHCVKRR</sequence>
<reference evidence="3 4" key="1">
    <citation type="submission" date="2024-04" db="EMBL/GenBank/DDBJ databases">
        <authorList>
            <consortium name="Genoscope - CEA"/>
            <person name="William W."/>
        </authorList>
    </citation>
    <scope>NUCLEOTIDE SEQUENCE [LARGE SCALE GENOMIC DNA]</scope>
</reference>
<comment type="caution">
    <text evidence="3">The sequence shown here is derived from an EMBL/GenBank/DDBJ whole genome shotgun (WGS) entry which is preliminary data.</text>
</comment>
<organism evidence="3 4">
    <name type="scientific">Lymnaea stagnalis</name>
    <name type="common">Great pond snail</name>
    <name type="synonym">Helix stagnalis</name>
    <dbReference type="NCBI Taxonomy" id="6523"/>
    <lineage>
        <taxon>Eukaryota</taxon>
        <taxon>Metazoa</taxon>
        <taxon>Spiralia</taxon>
        <taxon>Lophotrochozoa</taxon>
        <taxon>Mollusca</taxon>
        <taxon>Gastropoda</taxon>
        <taxon>Heterobranchia</taxon>
        <taxon>Euthyneura</taxon>
        <taxon>Panpulmonata</taxon>
        <taxon>Hygrophila</taxon>
        <taxon>Lymnaeoidea</taxon>
        <taxon>Lymnaeidae</taxon>
        <taxon>Lymnaea</taxon>
    </lineage>
</organism>
<evidence type="ECO:0000313" key="4">
    <source>
        <dbReference type="Proteomes" id="UP001497497"/>
    </source>
</evidence>
<keyword evidence="1" id="KW-1133">Transmembrane helix</keyword>
<evidence type="ECO:0000256" key="1">
    <source>
        <dbReference type="SAM" id="Phobius"/>
    </source>
</evidence>
<feature type="transmembrane region" description="Helical" evidence="1">
    <location>
        <begin position="471"/>
        <end position="495"/>
    </location>
</feature>
<keyword evidence="1" id="KW-0472">Membrane</keyword>
<protein>
    <submittedName>
        <fullName evidence="3">Uncharacterized protein</fullName>
    </submittedName>
</protein>
<feature type="chain" id="PRO_5043561921" evidence="2">
    <location>
        <begin position="30"/>
        <end position="516"/>
    </location>
</feature>
<keyword evidence="1" id="KW-0812">Transmembrane</keyword>
<feature type="signal peptide" evidence="2">
    <location>
        <begin position="1"/>
        <end position="29"/>
    </location>
</feature>
<keyword evidence="4" id="KW-1185">Reference proteome</keyword>
<dbReference type="EMBL" id="CAXITT010000255">
    <property type="protein sequence ID" value="CAL1537227.1"/>
    <property type="molecule type" value="Genomic_DNA"/>
</dbReference>